<reference evidence="1 2" key="1">
    <citation type="submission" date="2020-08" db="EMBL/GenBank/DDBJ databases">
        <title>Genomic Encyclopedia of Type Strains, Phase IV (KMG-IV): sequencing the most valuable type-strain genomes for metagenomic binning, comparative biology and taxonomic classification.</title>
        <authorList>
            <person name="Goeker M."/>
        </authorList>
    </citation>
    <scope>NUCLEOTIDE SEQUENCE [LARGE SCALE GENOMIC DNA]</scope>
    <source>
        <strain evidence="1 2">YC6886</strain>
    </source>
</reference>
<dbReference type="EMBL" id="JACHFD010000010">
    <property type="protein sequence ID" value="MBB5351979.1"/>
    <property type="molecule type" value="Genomic_DNA"/>
</dbReference>
<keyword evidence="2" id="KW-1185">Reference proteome</keyword>
<organism evidence="1 2">
    <name type="scientific">Haloferula luteola</name>
    <dbReference type="NCBI Taxonomy" id="595692"/>
    <lineage>
        <taxon>Bacteria</taxon>
        <taxon>Pseudomonadati</taxon>
        <taxon>Verrucomicrobiota</taxon>
        <taxon>Verrucomicrobiia</taxon>
        <taxon>Verrucomicrobiales</taxon>
        <taxon>Verrucomicrobiaceae</taxon>
        <taxon>Haloferula</taxon>
    </lineage>
</organism>
<protein>
    <recommendedName>
        <fullName evidence="3">N-acetyltransferase domain-containing protein</fullName>
    </recommendedName>
</protein>
<accession>A0A840VDS3</accession>
<dbReference type="SUPFAM" id="SSF55729">
    <property type="entry name" value="Acyl-CoA N-acyltransferases (Nat)"/>
    <property type="match status" value="1"/>
</dbReference>
<evidence type="ECO:0008006" key="3">
    <source>
        <dbReference type="Google" id="ProtNLM"/>
    </source>
</evidence>
<dbReference type="AlphaFoldDB" id="A0A840VDS3"/>
<proteinExistence type="predicted"/>
<sequence>MSEGLRATAEIVIKEATPADRLTLRLVTWPGLPAWVAESESLAIAVAGQREILLGCSWCKHWSGVPTLGIAVNPQVGVIGAVREALLDAIELRSEEDRYWGRWLNVDDPERKVLIERGFQAVQSLRSYRIPITASGHARLSSAEEKVRRRLISRGLELGSWDEENWIELRQICLRERLISRHELDYLAQTGALSMRTSVVAMVAGEVVGFALLMDRRAFEGAVLHVSPKWRSTGICTLLLAECVKRKLAEDPDCQWIEFRGDPAAHPGSRSICLRFGGVERDVQVRMMMPGLGYSAISTS</sequence>
<evidence type="ECO:0000313" key="2">
    <source>
        <dbReference type="Proteomes" id="UP000557717"/>
    </source>
</evidence>
<dbReference type="RefSeq" id="WP_184018640.1">
    <property type="nucleotide sequence ID" value="NZ_JACHFD010000010.1"/>
</dbReference>
<dbReference type="Gene3D" id="3.40.630.30">
    <property type="match status" value="1"/>
</dbReference>
<gene>
    <name evidence="1" type="ORF">HNR46_002220</name>
</gene>
<dbReference type="InterPro" id="IPR016181">
    <property type="entry name" value="Acyl_CoA_acyltransferase"/>
</dbReference>
<name>A0A840VDS3_9BACT</name>
<dbReference type="Proteomes" id="UP000557717">
    <property type="component" value="Unassembled WGS sequence"/>
</dbReference>
<comment type="caution">
    <text evidence="1">The sequence shown here is derived from an EMBL/GenBank/DDBJ whole genome shotgun (WGS) entry which is preliminary data.</text>
</comment>
<dbReference type="CDD" id="cd04301">
    <property type="entry name" value="NAT_SF"/>
    <property type="match status" value="1"/>
</dbReference>
<evidence type="ECO:0000313" key="1">
    <source>
        <dbReference type="EMBL" id="MBB5351979.1"/>
    </source>
</evidence>